<evidence type="ECO:0000313" key="1">
    <source>
        <dbReference type="EMBL" id="MDX8535938.1"/>
    </source>
</evidence>
<keyword evidence="2" id="KW-1185">Reference proteome</keyword>
<comment type="caution">
    <text evidence="1">The sequence shown here is derived from an EMBL/GenBank/DDBJ whole genome shotgun (WGS) entry which is preliminary data.</text>
</comment>
<gene>
    <name evidence="1" type="ORF">RFM42_33745</name>
</gene>
<evidence type="ECO:0000313" key="2">
    <source>
        <dbReference type="Proteomes" id="UP001285154"/>
    </source>
</evidence>
<sequence>MDVDLRVDDQRHVFDEKAERALAFDGTGVFVVPDAREIGGQRADALLRWLVQQRAVGLVLALVLAVQAV</sequence>
<dbReference type="RefSeq" id="WP_320253482.1">
    <property type="nucleotide sequence ID" value="NZ_JAVIIQ010000041.1"/>
</dbReference>
<protein>
    <submittedName>
        <fullName evidence="1">Uncharacterized protein</fullName>
    </submittedName>
</protein>
<dbReference type="EMBL" id="JAVIIQ010000041">
    <property type="protein sequence ID" value="MDX8535938.1"/>
    <property type="molecule type" value="Genomic_DNA"/>
</dbReference>
<dbReference type="Proteomes" id="UP001285154">
    <property type="component" value="Unassembled WGS sequence"/>
</dbReference>
<proteinExistence type="predicted"/>
<reference evidence="1 2" key="1">
    <citation type="submission" date="2023-08" db="EMBL/GenBank/DDBJ databases">
        <title>Implementing the SeqCode for naming new Mesorhizobium species isolated from Vachellia karroo root nodules.</title>
        <authorList>
            <person name="Van Lill M."/>
        </authorList>
    </citation>
    <scope>NUCLEOTIDE SEQUENCE [LARGE SCALE GENOMIC DNA]</scope>
    <source>
        <strain evidence="1 2">VK25D</strain>
    </source>
</reference>
<name>A0ABU5AFA1_9HYPH</name>
<accession>A0ABU5AFA1</accession>
<organism evidence="1 2">
    <name type="scientific">Mesorhizobium vachelliae</name>
    <dbReference type="NCBI Taxonomy" id="3072309"/>
    <lineage>
        <taxon>Bacteria</taxon>
        <taxon>Pseudomonadati</taxon>
        <taxon>Pseudomonadota</taxon>
        <taxon>Alphaproteobacteria</taxon>
        <taxon>Hyphomicrobiales</taxon>
        <taxon>Phyllobacteriaceae</taxon>
        <taxon>Mesorhizobium</taxon>
    </lineage>
</organism>